<organism evidence="1">
    <name type="scientific">Myoviridae sp. ctLnO19</name>
    <dbReference type="NCBI Taxonomy" id="2825085"/>
    <lineage>
        <taxon>Viruses</taxon>
        <taxon>Duplodnaviria</taxon>
        <taxon>Heunggongvirae</taxon>
        <taxon>Uroviricota</taxon>
        <taxon>Caudoviricetes</taxon>
    </lineage>
</organism>
<sequence length="33" mass="4002">MDTTLLPCQWGSRVAYSICVFVQYFRYEKRINI</sequence>
<accession>A0A8S5P0N2</accession>
<reference evidence="1" key="1">
    <citation type="journal article" date="2021" name="Proc. Natl. Acad. Sci. U.S.A.">
        <title>A Catalog of Tens of Thousands of Viruses from Human Metagenomes Reveals Hidden Associations with Chronic Diseases.</title>
        <authorList>
            <person name="Tisza M.J."/>
            <person name="Buck C.B."/>
        </authorList>
    </citation>
    <scope>NUCLEOTIDE SEQUENCE</scope>
    <source>
        <strain evidence="1">CtLnO19</strain>
    </source>
</reference>
<evidence type="ECO:0000313" key="1">
    <source>
        <dbReference type="EMBL" id="DAE00229.1"/>
    </source>
</evidence>
<dbReference type="EMBL" id="BK015301">
    <property type="protein sequence ID" value="DAE00229.1"/>
    <property type="molecule type" value="Genomic_DNA"/>
</dbReference>
<name>A0A8S5P0N2_9CAUD</name>
<proteinExistence type="predicted"/>
<protein>
    <submittedName>
        <fullName evidence="1">Uncharacterized protein</fullName>
    </submittedName>
</protein>